<dbReference type="Proteomes" id="UP000536534">
    <property type="component" value="Unassembled WGS sequence"/>
</dbReference>
<gene>
    <name evidence="6" type="ORF">GX576_13730</name>
</gene>
<proteinExistence type="inferred from homology"/>
<dbReference type="GO" id="GO:0019825">
    <property type="term" value="F:oxygen binding"/>
    <property type="evidence" value="ECO:0007669"/>
    <property type="project" value="InterPro"/>
</dbReference>
<keyword evidence="3" id="KW-0479">Metal-binding</keyword>
<dbReference type="InterPro" id="IPR009050">
    <property type="entry name" value="Globin-like_sf"/>
</dbReference>
<evidence type="ECO:0000313" key="7">
    <source>
        <dbReference type="Proteomes" id="UP000536534"/>
    </source>
</evidence>
<comment type="similarity">
    <text evidence="5">Belongs to the truncated hemoglobin family. Group II subfamily.</text>
</comment>
<dbReference type="AlphaFoldDB" id="A0A7X7LYV7"/>
<keyword evidence="4" id="KW-0408">Iron</keyword>
<dbReference type="SUPFAM" id="SSF46458">
    <property type="entry name" value="Globin-like"/>
    <property type="match status" value="1"/>
</dbReference>
<dbReference type="InterPro" id="IPR001486">
    <property type="entry name" value="Hemoglobin_trunc"/>
</dbReference>
<name>A0A7X7LYV7_9RHOO</name>
<comment type="caution">
    <text evidence="6">The sequence shown here is derived from an EMBL/GenBank/DDBJ whole genome shotgun (WGS) entry which is preliminary data.</text>
</comment>
<dbReference type="PANTHER" id="PTHR47366">
    <property type="entry name" value="TWO-ON-TWO HEMOGLOBIN-3"/>
    <property type="match status" value="1"/>
</dbReference>
<organism evidence="6 7">
    <name type="scientific">Thauera phenolivorans</name>
    <dbReference type="NCBI Taxonomy" id="1792543"/>
    <lineage>
        <taxon>Bacteria</taxon>
        <taxon>Pseudomonadati</taxon>
        <taxon>Pseudomonadota</taxon>
        <taxon>Betaproteobacteria</taxon>
        <taxon>Rhodocyclales</taxon>
        <taxon>Zoogloeaceae</taxon>
        <taxon>Thauera</taxon>
    </lineage>
</organism>
<evidence type="ECO:0000256" key="4">
    <source>
        <dbReference type="ARBA" id="ARBA00023004"/>
    </source>
</evidence>
<dbReference type="CDD" id="cd14773">
    <property type="entry name" value="TrHb2_PhHbO-like_O"/>
    <property type="match status" value="1"/>
</dbReference>
<dbReference type="EMBL" id="JAAYYV010000382">
    <property type="protein sequence ID" value="NLF55431.1"/>
    <property type="molecule type" value="Genomic_DNA"/>
</dbReference>
<dbReference type="OrthoDB" id="9790913at2"/>
<keyword evidence="2" id="KW-0349">Heme</keyword>
<sequence length="141" mass="15908">MQTQKNAPPTPYQLLGGETAVRALVDRFYQLMDELPEAWDVRKMHAEELGGSAEKLFLFLSGWFGGPDLYVQRYGPPFLRARHLPFAIGSAERDQWMLCMRQAIEEQVADPALRARLVAAFAGLADHMRNRADPPHDGQSL</sequence>
<dbReference type="GO" id="GO:0005344">
    <property type="term" value="F:oxygen carrier activity"/>
    <property type="evidence" value="ECO:0007669"/>
    <property type="project" value="InterPro"/>
</dbReference>
<reference evidence="6 7" key="1">
    <citation type="journal article" date="2020" name="Biotechnol. Biofuels">
        <title>New insights from the biogas microbiome by comprehensive genome-resolved metagenomics of nearly 1600 species originating from multiple anaerobic digesters.</title>
        <authorList>
            <person name="Campanaro S."/>
            <person name="Treu L."/>
            <person name="Rodriguez-R L.M."/>
            <person name="Kovalovszki A."/>
            <person name="Ziels R.M."/>
            <person name="Maus I."/>
            <person name="Zhu X."/>
            <person name="Kougias P.G."/>
            <person name="Basile A."/>
            <person name="Luo G."/>
            <person name="Schluter A."/>
            <person name="Konstantinidis K.T."/>
            <person name="Angelidaki I."/>
        </authorList>
    </citation>
    <scope>NUCLEOTIDE SEQUENCE [LARGE SCALE GENOMIC DNA]</scope>
    <source>
        <strain evidence="6">AS06rmzACSIP_256</strain>
    </source>
</reference>
<accession>A0A7X7LYV7</accession>
<evidence type="ECO:0000256" key="3">
    <source>
        <dbReference type="ARBA" id="ARBA00022723"/>
    </source>
</evidence>
<evidence type="ECO:0000256" key="1">
    <source>
        <dbReference type="ARBA" id="ARBA00022448"/>
    </source>
</evidence>
<dbReference type="Pfam" id="PF01152">
    <property type="entry name" value="Bac_globin"/>
    <property type="match status" value="1"/>
</dbReference>
<dbReference type="InterPro" id="IPR044203">
    <property type="entry name" value="GlbO/GLB3-like"/>
</dbReference>
<evidence type="ECO:0000256" key="2">
    <source>
        <dbReference type="ARBA" id="ARBA00022617"/>
    </source>
</evidence>
<dbReference type="GO" id="GO:0020037">
    <property type="term" value="F:heme binding"/>
    <property type="evidence" value="ECO:0007669"/>
    <property type="project" value="InterPro"/>
</dbReference>
<evidence type="ECO:0000313" key="6">
    <source>
        <dbReference type="EMBL" id="NLF55431.1"/>
    </source>
</evidence>
<protein>
    <submittedName>
        <fullName evidence="6">Group II truncated hemoglobin</fullName>
    </submittedName>
</protein>
<dbReference type="GO" id="GO:0046872">
    <property type="term" value="F:metal ion binding"/>
    <property type="evidence" value="ECO:0007669"/>
    <property type="project" value="UniProtKB-KW"/>
</dbReference>
<keyword evidence="1" id="KW-0813">Transport</keyword>
<dbReference type="InterPro" id="IPR012292">
    <property type="entry name" value="Globin/Proto"/>
</dbReference>
<evidence type="ECO:0000256" key="5">
    <source>
        <dbReference type="ARBA" id="ARBA00034496"/>
    </source>
</evidence>
<dbReference type="PANTHER" id="PTHR47366:SF1">
    <property type="entry name" value="TWO-ON-TWO HEMOGLOBIN-3"/>
    <property type="match status" value="1"/>
</dbReference>
<dbReference type="Gene3D" id="1.10.490.10">
    <property type="entry name" value="Globins"/>
    <property type="match status" value="1"/>
</dbReference>